<dbReference type="InterPro" id="IPR036691">
    <property type="entry name" value="Endo/exonu/phosph_ase_sf"/>
</dbReference>
<dbReference type="OrthoDB" id="6128907at2759"/>
<name>V3ZS12_LOTGI</name>
<feature type="chain" id="PRO_5004717984" description="Endonuclease/exonuclease/phosphatase domain-containing protein" evidence="1">
    <location>
        <begin position="19"/>
        <end position="377"/>
    </location>
</feature>
<proteinExistence type="predicted"/>
<dbReference type="GeneID" id="20250174"/>
<dbReference type="SUPFAM" id="SSF56219">
    <property type="entry name" value="DNase I-like"/>
    <property type="match status" value="1"/>
</dbReference>
<dbReference type="HOGENOM" id="CLU_734229_0_0_1"/>
<dbReference type="STRING" id="225164.V3ZS12"/>
<dbReference type="RefSeq" id="XP_009065708.1">
    <property type="nucleotide sequence ID" value="XM_009067460.1"/>
</dbReference>
<dbReference type="InterPro" id="IPR051916">
    <property type="entry name" value="GPI-anchor_lipid_remodeler"/>
</dbReference>
<evidence type="ECO:0000313" key="3">
    <source>
        <dbReference type="EMBL" id="ESO83681.1"/>
    </source>
</evidence>
<accession>V3ZS12</accession>
<dbReference type="EMBL" id="KB203629">
    <property type="protein sequence ID" value="ESO83681.1"/>
    <property type="molecule type" value="Genomic_DNA"/>
</dbReference>
<dbReference type="AlphaFoldDB" id="V3ZS12"/>
<dbReference type="InterPro" id="IPR005135">
    <property type="entry name" value="Endo/exonuclease/phosphatase"/>
</dbReference>
<dbReference type="GO" id="GO:0016020">
    <property type="term" value="C:membrane"/>
    <property type="evidence" value="ECO:0007669"/>
    <property type="project" value="GOC"/>
</dbReference>
<evidence type="ECO:0000259" key="2">
    <source>
        <dbReference type="Pfam" id="PF03372"/>
    </source>
</evidence>
<dbReference type="Gene3D" id="3.60.10.10">
    <property type="entry name" value="Endonuclease/exonuclease/phosphatase"/>
    <property type="match status" value="2"/>
</dbReference>
<dbReference type="KEGG" id="lgi:LOTGIDRAFT_236514"/>
<sequence length="377" mass="43392">MIMIAILILASGLVSILASASGLDCENPVKLTTFNAGLTPHLPGYESRREVLPLALPQHDADVICLQEMWFEDDMKRLVDRMIRRGFSFYSTINEDVDKLKTLPSFLARVFTRASSPPCATWRVSPLMLCYIWNCRRTSKLSLLMCLEQNCRTYLNIIPQDCISCLVMGLSGVKTVLNRCMSGRQYNRFNTQGLMIFSRKRILKASHQVFQDERIRQILPRGYIEAEIENLGTIVCTHFTVNISRNPIEDNLPYNTTGSQQADEIRRLHEHFKHKEHIILGDLNTGPYDPSRNLWTNLPENYQLLKDFGYISPYEMNGGTCTYCDYNNVQNNASKNSLVDHILLERQSFRNPKRVFTRRVGKWNLSDHFGLQIEVCV</sequence>
<dbReference type="Proteomes" id="UP000030746">
    <property type="component" value="Unassembled WGS sequence"/>
</dbReference>
<dbReference type="GO" id="GO:0003824">
    <property type="term" value="F:catalytic activity"/>
    <property type="evidence" value="ECO:0007669"/>
    <property type="project" value="InterPro"/>
</dbReference>
<dbReference type="PANTHER" id="PTHR14859:SF1">
    <property type="entry name" value="PGAP2-INTERACTING PROTEIN"/>
    <property type="match status" value="1"/>
</dbReference>
<dbReference type="Pfam" id="PF03372">
    <property type="entry name" value="Exo_endo_phos"/>
    <property type="match status" value="1"/>
</dbReference>
<protein>
    <recommendedName>
        <fullName evidence="2">Endonuclease/exonuclease/phosphatase domain-containing protein</fullName>
    </recommendedName>
</protein>
<dbReference type="GO" id="GO:0006506">
    <property type="term" value="P:GPI anchor biosynthetic process"/>
    <property type="evidence" value="ECO:0007669"/>
    <property type="project" value="TreeGrafter"/>
</dbReference>
<reference evidence="3 4" key="1">
    <citation type="journal article" date="2013" name="Nature">
        <title>Insights into bilaterian evolution from three spiralian genomes.</title>
        <authorList>
            <person name="Simakov O."/>
            <person name="Marletaz F."/>
            <person name="Cho S.J."/>
            <person name="Edsinger-Gonzales E."/>
            <person name="Havlak P."/>
            <person name="Hellsten U."/>
            <person name="Kuo D.H."/>
            <person name="Larsson T."/>
            <person name="Lv J."/>
            <person name="Arendt D."/>
            <person name="Savage R."/>
            <person name="Osoegawa K."/>
            <person name="de Jong P."/>
            <person name="Grimwood J."/>
            <person name="Chapman J.A."/>
            <person name="Shapiro H."/>
            <person name="Aerts A."/>
            <person name="Otillar R.P."/>
            <person name="Terry A.Y."/>
            <person name="Boore J.L."/>
            <person name="Grigoriev I.V."/>
            <person name="Lindberg D.R."/>
            <person name="Seaver E.C."/>
            <person name="Weisblat D.A."/>
            <person name="Putnam N.H."/>
            <person name="Rokhsar D.S."/>
        </authorList>
    </citation>
    <scope>NUCLEOTIDE SEQUENCE [LARGE SCALE GENOMIC DNA]</scope>
</reference>
<evidence type="ECO:0000256" key="1">
    <source>
        <dbReference type="SAM" id="SignalP"/>
    </source>
</evidence>
<organism evidence="3 4">
    <name type="scientific">Lottia gigantea</name>
    <name type="common">Giant owl limpet</name>
    <dbReference type="NCBI Taxonomy" id="225164"/>
    <lineage>
        <taxon>Eukaryota</taxon>
        <taxon>Metazoa</taxon>
        <taxon>Spiralia</taxon>
        <taxon>Lophotrochozoa</taxon>
        <taxon>Mollusca</taxon>
        <taxon>Gastropoda</taxon>
        <taxon>Patellogastropoda</taxon>
        <taxon>Lottioidea</taxon>
        <taxon>Lottiidae</taxon>
        <taxon>Lottia</taxon>
    </lineage>
</organism>
<evidence type="ECO:0000313" key="4">
    <source>
        <dbReference type="Proteomes" id="UP000030746"/>
    </source>
</evidence>
<gene>
    <name evidence="3" type="ORF">LOTGIDRAFT_236514</name>
</gene>
<dbReference type="OMA" id="WIDETST"/>
<dbReference type="PANTHER" id="PTHR14859">
    <property type="entry name" value="CALCOFLUOR WHITE HYPERSENSITIVE PROTEIN PRECURSOR"/>
    <property type="match status" value="1"/>
</dbReference>
<feature type="domain" description="Endonuclease/exonuclease/phosphatase" evidence="2">
    <location>
        <begin position="54"/>
        <end position="368"/>
    </location>
</feature>
<keyword evidence="1" id="KW-0732">Signal</keyword>
<feature type="signal peptide" evidence="1">
    <location>
        <begin position="1"/>
        <end position="18"/>
    </location>
</feature>
<keyword evidence="4" id="KW-1185">Reference proteome</keyword>
<dbReference type="CTD" id="20250174"/>